<protein>
    <submittedName>
        <fullName evidence="4">Transcriptional regulator</fullName>
    </submittedName>
</protein>
<reference evidence="4" key="1">
    <citation type="submission" date="2021-01" db="EMBL/GenBank/DDBJ databases">
        <title>Whole genome shotgun sequence of Sinosporangium siamense NBRC 109515.</title>
        <authorList>
            <person name="Komaki H."/>
            <person name="Tamura T."/>
        </authorList>
    </citation>
    <scope>NUCLEOTIDE SEQUENCE</scope>
    <source>
        <strain evidence="4">NBRC 109515</strain>
    </source>
</reference>
<comment type="caution">
    <text evidence="4">The sequence shown here is derived from an EMBL/GenBank/DDBJ whole genome shotgun (WGS) entry which is preliminary data.</text>
</comment>
<organism evidence="4 5">
    <name type="scientific">Sinosporangium siamense</name>
    <dbReference type="NCBI Taxonomy" id="1367973"/>
    <lineage>
        <taxon>Bacteria</taxon>
        <taxon>Bacillati</taxon>
        <taxon>Actinomycetota</taxon>
        <taxon>Actinomycetes</taxon>
        <taxon>Streptosporangiales</taxon>
        <taxon>Streptosporangiaceae</taxon>
        <taxon>Sinosporangium</taxon>
    </lineage>
</organism>
<feature type="domain" description="WCX" evidence="3">
    <location>
        <begin position="239"/>
        <end position="312"/>
    </location>
</feature>
<sequence>MSHPVTRVLTLLELLQARPGLTGAELAARLGVDERTVRRYAVRLNDLGVPVEAGRGRHGGYRLLPGYKLPPLMLTDDEATALVLGLLSGRRTGLTAGEAATESALAKLQRVMPPALRARVQAVSETVGFTGAPGRRDAAPETGHLLSLADAVRGHRRVRLDYRSYAGDPSTREVDPFGLVFHGGRWYLTGHDHSRGEMRTFRVDRVVALACTGEEFTGPGDFDAVAHVVRSLSSVPCRYRVEVVLHTTYAEARRRIPATIATLTETGDGVTMRLGAESLPGTAQMLAGLGWPFTVITPDDLRRELRALATRLQTYAEYGKAPQPA</sequence>
<dbReference type="InterPro" id="IPR036388">
    <property type="entry name" value="WH-like_DNA-bd_sf"/>
</dbReference>
<dbReference type="Pfam" id="PF13280">
    <property type="entry name" value="WYL"/>
    <property type="match status" value="1"/>
</dbReference>
<dbReference type="InterPro" id="IPR028349">
    <property type="entry name" value="PafC-like"/>
</dbReference>
<dbReference type="InterPro" id="IPR051534">
    <property type="entry name" value="CBASS_pafABC_assoc_protein"/>
</dbReference>
<gene>
    <name evidence="4" type="ORF">Ssi02_76640</name>
</gene>
<accession>A0A919RPN3</accession>
<dbReference type="EMBL" id="BOOW01000059">
    <property type="protein sequence ID" value="GII97433.1"/>
    <property type="molecule type" value="Genomic_DNA"/>
</dbReference>
<dbReference type="InterPro" id="IPR057727">
    <property type="entry name" value="WCX_dom"/>
</dbReference>
<dbReference type="RefSeq" id="WP_204033394.1">
    <property type="nucleotide sequence ID" value="NZ_BOOW01000059.1"/>
</dbReference>
<dbReference type="Pfam" id="PF25583">
    <property type="entry name" value="WCX"/>
    <property type="match status" value="1"/>
</dbReference>
<name>A0A919RPN3_9ACTN</name>
<dbReference type="PIRSF" id="PIRSF016838">
    <property type="entry name" value="PafC"/>
    <property type="match status" value="1"/>
</dbReference>
<dbReference type="Proteomes" id="UP000606172">
    <property type="component" value="Unassembled WGS sequence"/>
</dbReference>
<feature type="domain" description="WYL" evidence="2">
    <location>
        <begin position="144"/>
        <end position="209"/>
    </location>
</feature>
<dbReference type="InterPro" id="IPR026881">
    <property type="entry name" value="WYL_dom"/>
</dbReference>
<dbReference type="AlphaFoldDB" id="A0A919RPN3"/>
<proteinExistence type="predicted"/>
<dbReference type="SUPFAM" id="SSF46785">
    <property type="entry name" value="Winged helix' DNA-binding domain"/>
    <property type="match status" value="1"/>
</dbReference>
<evidence type="ECO:0000259" key="2">
    <source>
        <dbReference type="Pfam" id="PF13280"/>
    </source>
</evidence>
<feature type="domain" description="Helix-turn-helix type 11" evidence="1">
    <location>
        <begin position="7"/>
        <end position="62"/>
    </location>
</feature>
<evidence type="ECO:0000313" key="5">
    <source>
        <dbReference type="Proteomes" id="UP000606172"/>
    </source>
</evidence>
<dbReference type="Gene3D" id="1.10.10.10">
    <property type="entry name" value="Winged helix-like DNA-binding domain superfamily/Winged helix DNA-binding domain"/>
    <property type="match status" value="1"/>
</dbReference>
<dbReference type="PANTHER" id="PTHR34580:SF3">
    <property type="entry name" value="PROTEIN PAFB"/>
    <property type="match status" value="1"/>
</dbReference>
<evidence type="ECO:0000259" key="3">
    <source>
        <dbReference type="Pfam" id="PF25583"/>
    </source>
</evidence>
<dbReference type="InterPro" id="IPR013196">
    <property type="entry name" value="HTH_11"/>
</dbReference>
<dbReference type="PROSITE" id="PS52050">
    <property type="entry name" value="WYL"/>
    <property type="match status" value="1"/>
</dbReference>
<evidence type="ECO:0000313" key="4">
    <source>
        <dbReference type="EMBL" id="GII97433.1"/>
    </source>
</evidence>
<dbReference type="InterPro" id="IPR036390">
    <property type="entry name" value="WH_DNA-bd_sf"/>
</dbReference>
<evidence type="ECO:0000259" key="1">
    <source>
        <dbReference type="Pfam" id="PF08279"/>
    </source>
</evidence>
<keyword evidence="5" id="KW-1185">Reference proteome</keyword>
<dbReference type="Pfam" id="PF08279">
    <property type="entry name" value="HTH_11"/>
    <property type="match status" value="1"/>
</dbReference>
<dbReference type="PANTHER" id="PTHR34580">
    <property type="match status" value="1"/>
</dbReference>